<evidence type="ECO:0000256" key="1">
    <source>
        <dbReference type="SAM" id="Phobius"/>
    </source>
</evidence>
<dbReference type="Proteomes" id="UP001589758">
    <property type="component" value="Unassembled WGS sequence"/>
</dbReference>
<feature type="transmembrane region" description="Helical" evidence="1">
    <location>
        <begin position="97"/>
        <end position="117"/>
    </location>
</feature>
<comment type="caution">
    <text evidence="2">The sequence shown here is derived from an EMBL/GenBank/DDBJ whole genome shotgun (WGS) entry which is preliminary data.</text>
</comment>
<keyword evidence="1" id="KW-1133">Transmembrane helix</keyword>
<dbReference type="RefSeq" id="WP_385876119.1">
    <property type="nucleotide sequence ID" value="NZ_JBHLXE010000027.1"/>
</dbReference>
<gene>
    <name evidence="2" type="ORF">ACFFIT_02765</name>
</gene>
<keyword evidence="3" id="KW-1185">Reference proteome</keyword>
<keyword evidence="1" id="KW-0812">Transmembrane</keyword>
<proteinExistence type="predicted"/>
<feature type="transmembrane region" description="Helical" evidence="1">
    <location>
        <begin position="123"/>
        <end position="143"/>
    </location>
</feature>
<dbReference type="EMBL" id="JBHLXE010000027">
    <property type="protein sequence ID" value="MFC0179025.1"/>
    <property type="molecule type" value="Genomic_DNA"/>
</dbReference>
<protein>
    <submittedName>
        <fullName evidence="2">Tail assembly protein</fullName>
    </submittedName>
</protein>
<evidence type="ECO:0000313" key="3">
    <source>
        <dbReference type="Proteomes" id="UP001589758"/>
    </source>
</evidence>
<keyword evidence="1" id="KW-0472">Membrane</keyword>
<organism evidence="2 3">
    <name type="scientific">Thorsellia kenyensis</name>
    <dbReference type="NCBI Taxonomy" id="1549888"/>
    <lineage>
        <taxon>Bacteria</taxon>
        <taxon>Pseudomonadati</taxon>
        <taxon>Pseudomonadota</taxon>
        <taxon>Gammaproteobacteria</taxon>
        <taxon>Enterobacterales</taxon>
        <taxon>Thorselliaceae</taxon>
        <taxon>Thorsellia</taxon>
    </lineage>
</organism>
<accession>A0ABV6C7V7</accession>
<name>A0ABV6C7V7_9GAMM</name>
<evidence type="ECO:0000313" key="2">
    <source>
        <dbReference type="EMBL" id="MFC0179025.1"/>
    </source>
</evidence>
<reference evidence="2 3" key="1">
    <citation type="submission" date="2024-09" db="EMBL/GenBank/DDBJ databases">
        <authorList>
            <person name="Sun Q."/>
            <person name="Mori K."/>
        </authorList>
    </citation>
    <scope>NUCLEOTIDE SEQUENCE [LARGE SCALE GENOMIC DNA]</scope>
    <source>
        <strain evidence="2 3">CCM 8545</strain>
    </source>
</reference>
<sequence>MARLTKIRLDGIIGKQFGKVFELEITSPAEAVRALSTQIQGFDKFLLDSKKMGLTFAVFKAKRNIGIDEMHDNVGQNEIRIVPVVIGSKSGGLFQTILGVALLGISAVMSFGASLGVAGMFAAGTWAGTFGLMGAAMLLGGVVQMLSPQPKGLGVSESPENKPDYAFGGAVNTTAQGNPVAVYYGHREIGGAIISAGIYTDDQQ</sequence>